<keyword evidence="1" id="KW-0732">Signal</keyword>
<gene>
    <name evidence="2" type="ORF">GGP41_007097</name>
</gene>
<comment type="caution">
    <text evidence="2">The sequence shown here is derived from an EMBL/GenBank/DDBJ whole genome shotgun (WGS) entry which is preliminary data.</text>
</comment>
<evidence type="ECO:0000256" key="1">
    <source>
        <dbReference type="SAM" id="SignalP"/>
    </source>
</evidence>
<feature type="signal peptide" evidence="1">
    <location>
        <begin position="1"/>
        <end position="19"/>
    </location>
</feature>
<dbReference type="AlphaFoldDB" id="A0A8H6E0I8"/>
<proteinExistence type="predicted"/>
<reference evidence="2" key="1">
    <citation type="submission" date="2019-11" db="EMBL/GenBank/DDBJ databases">
        <title>Bipolaris sorokiniana Genome sequencing.</title>
        <authorList>
            <person name="Wang H."/>
        </authorList>
    </citation>
    <scope>NUCLEOTIDE SEQUENCE</scope>
</reference>
<protein>
    <submittedName>
        <fullName evidence="2">Uncharacterized protein</fullName>
    </submittedName>
</protein>
<organism evidence="2 3">
    <name type="scientific">Cochliobolus sativus</name>
    <name type="common">Common root rot and spot blotch fungus</name>
    <name type="synonym">Bipolaris sorokiniana</name>
    <dbReference type="NCBI Taxonomy" id="45130"/>
    <lineage>
        <taxon>Eukaryota</taxon>
        <taxon>Fungi</taxon>
        <taxon>Dikarya</taxon>
        <taxon>Ascomycota</taxon>
        <taxon>Pezizomycotina</taxon>
        <taxon>Dothideomycetes</taxon>
        <taxon>Pleosporomycetidae</taxon>
        <taxon>Pleosporales</taxon>
        <taxon>Pleosporineae</taxon>
        <taxon>Pleosporaceae</taxon>
        <taxon>Bipolaris</taxon>
    </lineage>
</organism>
<name>A0A8H6E0I8_COCSA</name>
<accession>A0A8H6E0I8</accession>
<evidence type="ECO:0000313" key="2">
    <source>
        <dbReference type="EMBL" id="KAF5854343.1"/>
    </source>
</evidence>
<dbReference type="Proteomes" id="UP000624244">
    <property type="component" value="Unassembled WGS sequence"/>
</dbReference>
<evidence type="ECO:0000313" key="3">
    <source>
        <dbReference type="Proteomes" id="UP000624244"/>
    </source>
</evidence>
<dbReference type="EMBL" id="WNKQ01000001">
    <property type="protein sequence ID" value="KAF5854343.1"/>
    <property type="molecule type" value="Genomic_DNA"/>
</dbReference>
<sequence>MHFLTLLLVPLLAAAMATASPAPMPLAESFEPPWPGTGPLSGSLPKNMAKIWVFDDMKCDDSGGRTYMVNVMPGQDRCLAFTNVGSIFSWFKSDIGKCEVSVHSGSDCKGWKWTTRNKACNSGHFASVRVKCPKALYHTHSPIKHIEKPPISFSLSLFLKDTNLNPSPQKQKTPLTHNPLPQQQPFHHLTTNLYSSLSRIPPSILVAPPTLLILLFIRQGQIPCFSAVVADAVVDAFHARGACHLHMHDVCTAGAVAEVDAALLLADGAGMVMFLVFEEEVEGDEEGDGKEFEEVHGCSVLRLGWVNLSK</sequence>
<feature type="chain" id="PRO_5034554305" evidence="1">
    <location>
        <begin position="20"/>
        <end position="310"/>
    </location>
</feature>